<evidence type="ECO:0000313" key="3">
    <source>
        <dbReference type="Proteomes" id="UP001495910"/>
    </source>
</evidence>
<keyword evidence="3" id="KW-1185">Reference proteome</keyword>
<dbReference type="EMBL" id="JBANDC010000030">
    <property type="protein sequence ID" value="MEM4990729.1"/>
    <property type="molecule type" value="Genomic_DNA"/>
</dbReference>
<dbReference type="Pfam" id="PF08291">
    <property type="entry name" value="Peptidase_M15_3"/>
    <property type="match status" value="1"/>
</dbReference>
<comment type="caution">
    <text evidence="2">The sequence shown here is derived from an EMBL/GenBank/DDBJ whole genome shotgun (WGS) entry which is preliminary data.</text>
</comment>
<keyword evidence="2" id="KW-0378">Hydrolase</keyword>
<evidence type="ECO:0000313" key="2">
    <source>
        <dbReference type="EMBL" id="MEM4990729.1"/>
    </source>
</evidence>
<dbReference type="Proteomes" id="UP001495910">
    <property type="component" value="Unassembled WGS sequence"/>
</dbReference>
<sequence>MNLSPHFTLEELAFSQTAIRNGLDNSPSPVIKKNLKRVAETLELVRVLVGKPVSVSSGYRSPAVNRAVGGASNSAHVLGLAADIHCSGVTPKQLANAIKASGIAFDQLIYEGTWVHIGLSDGTPRQQVLTAVFDNGRASYLVGIA</sequence>
<keyword evidence="2" id="KW-0121">Carboxypeptidase</keyword>
<gene>
    <name evidence="2" type="ORF">V8G57_25300</name>
</gene>
<keyword evidence="2" id="KW-0645">Protease</keyword>
<dbReference type="InterPro" id="IPR009045">
    <property type="entry name" value="Zn_M74/Hedgehog-like"/>
</dbReference>
<protein>
    <submittedName>
        <fullName evidence="2">D-Ala-D-Ala carboxypeptidase family metallohydrolase</fullName>
    </submittedName>
</protein>
<organism evidence="2 3">
    <name type="scientific">Collimonas rhizosphaerae</name>
    <dbReference type="NCBI Taxonomy" id="3126357"/>
    <lineage>
        <taxon>Bacteria</taxon>
        <taxon>Pseudomonadati</taxon>
        <taxon>Pseudomonadota</taxon>
        <taxon>Betaproteobacteria</taxon>
        <taxon>Burkholderiales</taxon>
        <taxon>Oxalobacteraceae</taxon>
        <taxon>Collimonas</taxon>
    </lineage>
</organism>
<dbReference type="RefSeq" id="WP_342831749.1">
    <property type="nucleotide sequence ID" value="NZ_JBANDC010000030.1"/>
</dbReference>
<dbReference type="Gene3D" id="3.30.1380.10">
    <property type="match status" value="1"/>
</dbReference>
<feature type="domain" description="Peptidase M15A C-terminal" evidence="1">
    <location>
        <begin position="5"/>
        <end position="117"/>
    </location>
</feature>
<dbReference type="GO" id="GO:0004180">
    <property type="term" value="F:carboxypeptidase activity"/>
    <property type="evidence" value="ECO:0007669"/>
    <property type="project" value="UniProtKB-KW"/>
</dbReference>
<reference evidence="2 3" key="1">
    <citation type="submission" date="2024-02" db="EMBL/GenBank/DDBJ databases">
        <title>Draft genome sequence of Collimonas sp. strain H4R21, an effective mineral-weathering bacterial strain isolated from the beech rhizosphere.</title>
        <authorList>
            <person name="Morin E."/>
            <person name="Uroz S."/>
            <person name="Leveau J.H.J."/>
            <person name="Kumar R."/>
            <person name="Rey M.W."/>
            <person name="Pham J."/>
        </authorList>
    </citation>
    <scope>NUCLEOTIDE SEQUENCE [LARGE SCALE GENOMIC DNA]</scope>
    <source>
        <strain evidence="2 3">H4R21</strain>
    </source>
</reference>
<dbReference type="InterPro" id="IPR013230">
    <property type="entry name" value="Peptidase_M15A_C"/>
</dbReference>
<accession>A0ABU9Q396</accession>
<name>A0ABU9Q396_9BURK</name>
<evidence type="ECO:0000259" key="1">
    <source>
        <dbReference type="Pfam" id="PF08291"/>
    </source>
</evidence>
<proteinExistence type="predicted"/>
<dbReference type="SUPFAM" id="SSF55166">
    <property type="entry name" value="Hedgehog/DD-peptidase"/>
    <property type="match status" value="1"/>
</dbReference>